<name>A0A0N1HRA2_LEPSE</name>
<dbReference type="Proteomes" id="UP000038009">
    <property type="component" value="Unassembled WGS sequence"/>
</dbReference>
<keyword evidence="1" id="KW-0472">Membrane</keyword>
<keyword evidence="1" id="KW-0812">Transmembrane</keyword>
<dbReference type="EMBL" id="LJSK01000561">
    <property type="protein sequence ID" value="KPI82752.1"/>
    <property type="molecule type" value="Genomic_DNA"/>
</dbReference>
<sequence length="179" mass="19687">MFVLEMAVSGCFGWVTNVFRREMAARAAGTIDSPHAAERANSSMPQSTSRRCALASVLRPLAQWSQQRLSPHQRGTIHREFVTIGCFISAFGLTVANIVGFCVQNADTGMMDESVTDSLILRGLGSAQGLFYVGLFCFFYSAAGIGVSMWMWRDVTAEQQRAKYGLLARMPAPFEKVET</sequence>
<reference evidence="2 3" key="1">
    <citation type="journal article" date="2015" name="PLoS Pathog.">
        <title>Leptomonas seymouri: Adaptations to the Dixenous Life Cycle Analyzed by Genome Sequencing, Transcriptome Profiling and Co-infection with Leishmania donovani.</title>
        <authorList>
            <person name="Kraeva N."/>
            <person name="Butenko A."/>
            <person name="Hlavacova J."/>
            <person name="Kostygov A."/>
            <person name="Myskova J."/>
            <person name="Grybchuk D."/>
            <person name="Lestinova T."/>
            <person name="Votypka J."/>
            <person name="Volf P."/>
            <person name="Opperdoes F."/>
            <person name="Flegontov P."/>
            <person name="Lukes J."/>
            <person name="Yurchenko V."/>
        </authorList>
    </citation>
    <scope>NUCLEOTIDE SEQUENCE [LARGE SCALE GENOMIC DNA]</scope>
    <source>
        <strain evidence="2 3">ATCC 30220</strain>
    </source>
</reference>
<organism evidence="2 3">
    <name type="scientific">Leptomonas seymouri</name>
    <dbReference type="NCBI Taxonomy" id="5684"/>
    <lineage>
        <taxon>Eukaryota</taxon>
        <taxon>Discoba</taxon>
        <taxon>Euglenozoa</taxon>
        <taxon>Kinetoplastea</taxon>
        <taxon>Metakinetoplastina</taxon>
        <taxon>Trypanosomatida</taxon>
        <taxon>Trypanosomatidae</taxon>
        <taxon>Leishmaniinae</taxon>
        <taxon>Leptomonas</taxon>
    </lineage>
</organism>
<protein>
    <submittedName>
        <fullName evidence="2">Putative glycerol uptake protein</fullName>
    </submittedName>
</protein>
<feature type="transmembrane region" description="Helical" evidence="1">
    <location>
        <begin position="129"/>
        <end position="152"/>
    </location>
</feature>
<dbReference type="AlphaFoldDB" id="A0A0N1HRA2"/>
<keyword evidence="1" id="KW-1133">Transmembrane helix</keyword>
<gene>
    <name evidence="2" type="ORF">ABL78_8236</name>
</gene>
<dbReference type="VEuPathDB" id="TriTrypDB:Lsey_0561_0020"/>
<evidence type="ECO:0000313" key="3">
    <source>
        <dbReference type="Proteomes" id="UP000038009"/>
    </source>
</evidence>
<feature type="transmembrane region" description="Helical" evidence="1">
    <location>
        <begin position="81"/>
        <end position="101"/>
    </location>
</feature>
<evidence type="ECO:0000313" key="2">
    <source>
        <dbReference type="EMBL" id="KPI82752.1"/>
    </source>
</evidence>
<evidence type="ECO:0000256" key="1">
    <source>
        <dbReference type="SAM" id="Phobius"/>
    </source>
</evidence>
<proteinExistence type="predicted"/>
<keyword evidence="3" id="KW-1185">Reference proteome</keyword>
<accession>A0A0N1HRA2</accession>
<comment type="caution">
    <text evidence="2">The sequence shown here is derived from an EMBL/GenBank/DDBJ whole genome shotgun (WGS) entry which is preliminary data.</text>
</comment>